<reference evidence="1 2" key="1">
    <citation type="submission" date="2019-09" db="EMBL/GenBank/DDBJ databases">
        <title>Salinarimonas rosea gen. nov., sp. nov., a new member of the a-2 subgroup of the Proteobacteria.</title>
        <authorList>
            <person name="Liu J."/>
        </authorList>
    </citation>
    <scope>NUCLEOTIDE SEQUENCE [LARGE SCALE GENOMIC DNA]</scope>
    <source>
        <strain evidence="1 2">BN140002</strain>
    </source>
</reference>
<evidence type="ECO:0000313" key="2">
    <source>
        <dbReference type="Proteomes" id="UP000323142"/>
    </source>
</evidence>
<gene>
    <name evidence="1" type="ORF">F0L46_20135</name>
</gene>
<dbReference type="Proteomes" id="UP000323142">
    <property type="component" value="Unassembled WGS sequence"/>
</dbReference>
<dbReference type="EMBL" id="VUOA01000036">
    <property type="protein sequence ID" value="KAA2235398.1"/>
    <property type="molecule type" value="Genomic_DNA"/>
</dbReference>
<sequence>MRPDHDDGPRDEGAWRVLPFEGAFELSYTDATGQWSVRRLISREVKIGPGKVLLGGFDMATGEYRGFRADRIVRLHDAETGETVDRNIVDWLMKRASARRLPKPAAPDATAG</sequence>
<dbReference type="OrthoDB" id="8019292at2"/>
<name>A0A5B2V9L4_9HYPH</name>
<organism evidence="1 2">
    <name type="scientific">Salinarimonas soli</name>
    <dbReference type="NCBI Taxonomy" id="1638099"/>
    <lineage>
        <taxon>Bacteria</taxon>
        <taxon>Pseudomonadati</taxon>
        <taxon>Pseudomonadota</taxon>
        <taxon>Alphaproteobacteria</taxon>
        <taxon>Hyphomicrobiales</taxon>
        <taxon>Salinarimonadaceae</taxon>
        <taxon>Salinarimonas</taxon>
    </lineage>
</organism>
<protein>
    <recommendedName>
        <fullName evidence="3">WYL domain-containing protein</fullName>
    </recommendedName>
</protein>
<proteinExistence type="predicted"/>
<reference evidence="1 2" key="2">
    <citation type="submission" date="2019-09" db="EMBL/GenBank/DDBJ databases">
        <authorList>
            <person name="Jin C."/>
        </authorList>
    </citation>
    <scope>NUCLEOTIDE SEQUENCE [LARGE SCALE GENOMIC DNA]</scope>
    <source>
        <strain evidence="1 2">BN140002</strain>
    </source>
</reference>
<evidence type="ECO:0000313" key="1">
    <source>
        <dbReference type="EMBL" id="KAA2235398.1"/>
    </source>
</evidence>
<accession>A0A5B2V9L4</accession>
<comment type="caution">
    <text evidence="1">The sequence shown here is derived from an EMBL/GenBank/DDBJ whole genome shotgun (WGS) entry which is preliminary data.</text>
</comment>
<keyword evidence="2" id="KW-1185">Reference proteome</keyword>
<dbReference type="AlphaFoldDB" id="A0A5B2V9L4"/>
<evidence type="ECO:0008006" key="3">
    <source>
        <dbReference type="Google" id="ProtNLM"/>
    </source>
</evidence>